<sequence>MHGSELLHTALAVINAYNAWDVDAIMALRAPDCIHRVLPESLGQPAMNNTEYRAYFESIQPLFENWTITITNTIEDQGAHKVGFHANSTGTMCAGPYANEYALFFHMTDDDALVLEIDEFVDSDHTKDYFVRLGECGV</sequence>
<evidence type="ECO:0000313" key="3">
    <source>
        <dbReference type="Proteomes" id="UP000193689"/>
    </source>
</evidence>
<dbReference type="SUPFAM" id="SSF54427">
    <property type="entry name" value="NTF2-like"/>
    <property type="match status" value="1"/>
</dbReference>
<accession>A0A1Y2D695</accession>
<evidence type="ECO:0000313" key="2">
    <source>
        <dbReference type="EMBL" id="ORY54811.1"/>
    </source>
</evidence>
<reference evidence="2 3" key="1">
    <citation type="submission" date="2016-07" db="EMBL/GenBank/DDBJ databases">
        <title>Pervasive Adenine N6-methylation of Active Genes in Fungi.</title>
        <authorList>
            <consortium name="DOE Joint Genome Institute"/>
            <person name="Mondo S.J."/>
            <person name="Dannebaum R.O."/>
            <person name="Kuo R.C."/>
            <person name="Labutti K."/>
            <person name="Haridas S."/>
            <person name="Kuo A."/>
            <person name="Salamov A."/>
            <person name="Ahrendt S.R."/>
            <person name="Lipzen A."/>
            <person name="Sullivan W."/>
            <person name="Andreopoulos W.B."/>
            <person name="Clum A."/>
            <person name="Lindquist E."/>
            <person name="Daum C."/>
            <person name="Ramamoorthy G.K."/>
            <person name="Gryganskyi A."/>
            <person name="Culley D."/>
            <person name="Magnuson J.K."/>
            <person name="James T.Y."/>
            <person name="O'Malley M.A."/>
            <person name="Stajich J.E."/>
            <person name="Spatafora J.W."/>
            <person name="Visel A."/>
            <person name="Grigoriev I.V."/>
        </authorList>
    </citation>
    <scope>NUCLEOTIDE SEQUENCE [LARGE SCALE GENOMIC DNA]</scope>
    <source>
        <strain evidence="2 3">CBS 129021</strain>
    </source>
</reference>
<dbReference type="GeneID" id="63777780"/>
<dbReference type="InParanoid" id="A0A1Y2D695"/>
<name>A0A1Y2D695_9PEZI</name>
<feature type="domain" description="SnoaL-like" evidence="1">
    <location>
        <begin position="12"/>
        <end position="110"/>
    </location>
</feature>
<dbReference type="OrthoDB" id="3758478at2759"/>
<dbReference type="Pfam" id="PF12680">
    <property type="entry name" value="SnoaL_2"/>
    <property type="match status" value="1"/>
</dbReference>
<organism evidence="2 3">
    <name type="scientific">Pseudomassariella vexata</name>
    <dbReference type="NCBI Taxonomy" id="1141098"/>
    <lineage>
        <taxon>Eukaryota</taxon>
        <taxon>Fungi</taxon>
        <taxon>Dikarya</taxon>
        <taxon>Ascomycota</taxon>
        <taxon>Pezizomycotina</taxon>
        <taxon>Sordariomycetes</taxon>
        <taxon>Xylariomycetidae</taxon>
        <taxon>Amphisphaeriales</taxon>
        <taxon>Pseudomassariaceae</taxon>
        <taxon>Pseudomassariella</taxon>
    </lineage>
</organism>
<dbReference type="Gene3D" id="3.10.450.50">
    <property type="match status" value="1"/>
</dbReference>
<dbReference type="Proteomes" id="UP000193689">
    <property type="component" value="Unassembled WGS sequence"/>
</dbReference>
<dbReference type="InterPro" id="IPR037401">
    <property type="entry name" value="SnoaL-like"/>
</dbReference>
<gene>
    <name evidence="2" type="ORF">BCR38DRAFT_453145</name>
</gene>
<keyword evidence="3" id="KW-1185">Reference proteome</keyword>
<dbReference type="EMBL" id="MCFJ01000031">
    <property type="protein sequence ID" value="ORY54811.1"/>
    <property type="molecule type" value="Genomic_DNA"/>
</dbReference>
<proteinExistence type="predicted"/>
<dbReference type="PANTHER" id="PTHR39598">
    <property type="entry name" value="AUSTINOL SYNTHESIS PROTEIN F-RELATED"/>
    <property type="match status" value="1"/>
</dbReference>
<comment type="caution">
    <text evidence="2">The sequence shown here is derived from an EMBL/GenBank/DDBJ whole genome shotgun (WGS) entry which is preliminary data.</text>
</comment>
<dbReference type="InterPro" id="IPR032710">
    <property type="entry name" value="NTF2-like_dom_sf"/>
</dbReference>
<dbReference type="InterPro" id="IPR050977">
    <property type="entry name" value="Fungal_Meroterpenoid_Isomerase"/>
</dbReference>
<dbReference type="STRING" id="1141098.A0A1Y2D695"/>
<dbReference type="PANTHER" id="PTHR39598:SF1">
    <property type="entry name" value="AUSTINOID BIOSYNTHESIS CLUSTERS PROTEIN F-RELATED"/>
    <property type="match status" value="1"/>
</dbReference>
<evidence type="ECO:0000259" key="1">
    <source>
        <dbReference type="Pfam" id="PF12680"/>
    </source>
</evidence>
<dbReference type="RefSeq" id="XP_040709335.1">
    <property type="nucleotide sequence ID" value="XM_040861568.1"/>
</dbReference>
<protein>
    <recommendedName>
        <fullName evidence="1">SnoaL-like domain-containing protein</fullName>
    </recommendedName>
</protein>
<dbReference type="AlphaFoldDB" id="A0A1Y2D695"/>